<gene>
    <name evidence="1" type="ORF">Tco_1093465</name>
</gene>
<protein>
    <submittedName>
        <fullName evidence="1">Uncharacterized protein</fullName>
    </submittedName>
</protein>
<sequence length="117" mass="12784">MSWTEVKAYDQNSKGIQTLVSDHMWEGIDHRCTITAEKKPAGLVWQEHDEGEGVYVVYAKGYGPYERTPQYPCSNLVLIESSFGTLVETSIDGPARLVFGPAGVALGPAELAPKTLN</sequence>
<reference evidence="1" key="2">
    <citation type="submission" date="2022-01" db="EMBL/GenBank/DDBJ databases">
        <authorList>
            <person name="Yamashiro T."/>
            <person name="Shiraishi A."/>
            <person name="Satake H."/>
            <person name="Nakayama K."/>
        </authorList>
    </citation>
    <scope>NUCLEOTIDE SEQUENCE</scope>
</reference>
<proteinExistence type="predicted"/>
<reference evidence="1" key="1">
    <citation type="journal article" date="2022" name="Int. J. Mol. Sci.">
        <title>Draft Genome of Tanacetum Coccineum: Genomic Comparison of Closely Related Tanacetum-Family Plants.</title>
        <authorList>
            <person name="Yamashiro T."/>
            <person name="Shiraishi A."/>
            <person name="Nakayama K."/>
            <person name="Satake H."/>
        </authorList>
    </citation>
    <scope>NUCLEOTIDE SEQUENCE</scope>
</reference>
<organism evidence="1 2">
    <name type="scientific">Tanacetum coccineum</name>
    <dbReference type="NCBI Taxonomy" id="301880"/>
    <lineage>
        <taxon>Eukaryota</taxon>
        <taxon>Viridiplantae</taxon>
        <taxon>Streptophyta</taxon>
        <taxon>Embryophyta</taxon>
        <taxon>Tracheophyta</taxon>
        <taxon>Spermatophyta</taxon>
        <taxon>Magnoliopsida</taxon>
        <taxon>eudicotyledons</taxon>
        <taxon>Gunneridae</taxon>
        <taxon>Pentapetalae</taxon>
        <taxon>asterids</taxon>
        <taxon>campanulids</taxon>
        <taxon>Asterales</taxon>
        <taxon>Asteraceae</taxon>
        <taxon>Asteroideae</taxon>
        <taxon>Anthemideae</taxon>
        <taxon>Anthemidinae</taxon>
        <taxon>Tanacetum</taxon>
    </lineage>
</organism>
<comment type="caution">
    <text evidence="1">The sequence shown here is derived from an EMBL/GenBank/DDBJ whole genome shotgun (WGS) entry which is preliminary data.</text>
</comment>
<evidence type="ECO:0000313" key="2">
    <source>
        <dbReference type="Proteomes" id="UP001151760"/>
    </source>
</evidence>
<dbReference type="Proteomes" id="UP001151760">
    <property type="component" value="Unassembled WGS sequence"/>
</dbReference>
<keyword evidence="2" id="KW-1185">Reference proteome</keyword>
<accession>A0ABQ5IET8</accession>
<name>A0ABQ5IET8_9ASTR</name>
<evidence type="ECO:0000313" key="1">
    <source>
        <dbReference type="EMBL" id="GJT97947.1"/>
    </source>
</evidence>
<dbReference type="EMBL" id="BQNB010020629">
    <property type="protein sequence ID" value="GJT97947.1"/>
    <property type="molecule type" value="Genomic_DNA"/>
</dbReference>